<comment type="caution">
    <text evidence="2">The sequence shown here is derived from an EMBL/GenBank/DDBJ whole genome shotgun (WGS) entry which is preliminary data.</text>
</comment>
<sequence>MDANARRQTGPPVNAPSQNPVPDPNAQRRSYGTGASRYWPVPMDTFVPTGRGMVGVAAYRGNYPQATAAFSLAIPRSTMSYQSEYEQVTPQAHNFRARYPSSMYNVSQLRMQHAVHNVSPLPRPYAAPRTMPADVTASSLLSEPANTGTAHVLPAQAVSSGASKVDPPGPADGDAAFDGEHSAASTSKMTQASEAPKEQEHSISTEVAEAYEQYQETIKAIFTNIGNGVLVSASKSLLKVSDWLLSKVKELGLTTDNPQLYHDRMKLWHDFNHAWLALLQKQKDLAVSGTAPQRGQTLMSKETLKKMGSEIVRLCDGIEEYGLVDYEYGVWEERIIGILTECLEFYENTDESGDTSLANPSASR</sequence>
<reference evidence="2 3" key="1">
    <citation type="journal article" date="2024" name="IMA Fungus">
        <title>Apiospora arundinis, a panoply of carbohydrate-active enzymes and secondary metabolites.</title>
        <authorList>
            <person name="Sorensen T."/>
            <person name="Petersen C."/>
            <person name="Muurmann A.T."/>
            <person name="Christiansen J.V."/>
            <person name="Brundto M.L."/>
            <person name="Overgaard C.K."/>
            <person name="Boysen A.T."/>
            <person name="Wollenberg R.D."/>
            <person name="Larsen T.O."/>
            <person name="Sorensen J.L."/>
            <person name="Nielsen K.L."/>
            <person name="Sondergaard T.E."/>
        </authorList>
    </citation>
    <scope>NUCLEOTIDE SEQUENCE [LARGE SCALE GENOMIC DNA]</scope>
    <source>
        <strain evidence="2 3">AAU 773</strain>
    </source>
</reference>
<organism evidence="2 3">
    <name type="scientific">Apiospora arundinis</name>
    <dbReference type="NCBI Taxonomy" id="335852"/>
    <lineage>
        <taxon>Eukaryota</taxon>
        <taxon>Fungi</taxon>
        <taxon>Dikarya</taxon>
        <taxon>Ascomycota</taxon>
        <taxon>Pezizomycotina</taxon>
        <taxon>Sordariomycetes</taxon>
        <taxon>Xylariomycetidae</taxon>
        <taxon>Amphisphaeriales</taxon>
        <taxon>Apiosporaceae</taxon>
        <taxon>Apiospora</taxon>
    </lineage>
</organism>
<evidence type="ECO:0000313" key="2">
    <source>
        <dbReference type="EMBL" id="KAK8863174.1"/>
    </source>
</evidence>
<accession>A0ABR2IHZ6</accession>
<name>A0ABR2IHZ6_9PEZI</name>
<evidence type="ECO:0000256" key="1">
    <source>
        <dbReference type="SAM" id="MobiDB-lite"/>
    </source>
</evidence>
<gene>
    <name evidence="2" type="ORF">PGQ11_009409</name>
</gene>
<proteinExistence type="predicted"/>
<feature type="region of interest" description="Disordered" evidence="1">
    <location>
        <begin position="158"/>
        <end position="203"/>
    </location>
</feature>
<protein>
    <submittedName>
        <fullName evidence="2">Uncharacterized protein</fullName>
    </submittedName>
</protein>
<dbReference type="Proteomes" id="UP001390339">
    <property type="component" value="Unassembled WGS sequence"/>
</dbReference>
<dbReference type="EMBL" id="JAPCWZ010000005">
    <property type="protein sequence ID" value="KAK8863174.1"/>
    <property type="molecule type" value="Genomic_DNA"/>
</dbReference>
<evidence type="ECO:0000313" key="3">
    <source>
        <dbReference type="Proteomes" id="UP001390339"/>
    </source>
</evidence>
<feature type="compositionally biased region" description="Polar residues" evidence="1">
    <location>
        <begin position="183"/>
        <end position="193"/>
    </location>
</feature>
<feature type="region of interest" description="Disordered" evidence="1">
    <location>
        <begin position="1"/>
        <end position="36"/>
    </location>
</feature>
<keyword evidence="3" id="KW-1185">Reference proteome</keyword>